<dbReference type="EMBL" id="BAUU01000022">
    <property type="protein sequence ID" value="GAE31647.1"/>
    <property type="molecule type" value="Genomic_DNA"/>
</dbReference>
<proteinExistence type="predicted"/>
<gene>
    <name evidence="1" type="ORF">JCM9152_3127</name>
</gene>
<evidence type="ECO:0000313" key="1">
    <source>
        <dbReference type="EMBL" id="GAE31647.1"/>
    </source>
</evidence>
<dbReference type="AlphaFoldDB" id="W4QIC4"/>
<reference evidence="1" key="1">
    <citation type="journal article" date="2014" name="Genome Announc.">
        <title>Draft Genome Sequences of Three Alkaliphilic Bacillus Strains, Bacillus wakoensis JCM 9140T, Bacillus akibai JCM 9157T, and Bacillus hemicellulosilyticus JCM 9152T.</title>
        <authorList>
            <person name="Yuki M."/>
            <person name="Oshima K."/>
            <person name="Suda W."/>
            <person name="Oshida Y."/>
            <person name="Kitamura K."/>
            <person name="Iida T."/>
            <person name="Hattori M."/>
            <person name="Ohkuma M."/>
        </authorList>
    </citation>
    <scope>NUCLEOTIDE SEQUENCE [LARGE SCALE GENOMIC DNA]</scope>
    <source>
        <strain evidence="1">JCM 9152</strain>
    </source>
</reference>
<accession>W4QIC4</accession>
<protein>
    <submittedName>
        <fullName evidence="1">Uncharacterized protein</fullName>
    </submittedName>
</protein>
<dbReference type="RefSeq" id="WP_052015971.1">
    <property type="nucleotide sequence ID" value="NZ_BAUU01000022.1"/>
</dbReference>
<dbReference type="Pfam" id="PF22116">
    <property type="entry name" value="DUF6944"/>
    <property type="match status" value="1"/>
</dbReference>
<evidence type="ECO:0000313" key="2">
    <source>
        <dbReference type="Proteomes" id="UP000018895"/>
    </source>
</evidence>
<sequence>MQGTGNALIADSIDEQTLNKIGNQIQAIGNSTVIVGLIIHFDHDTTNKVLNIQGNLLQALGSTLALPELFHETKSYSTLVSINGTLLQTIGNALQAIAGGIELNTGDEDNLDFVGSWIQAIGSVLQVLVATKSSQTTSAPK</sequence>
<organism evidence="1 2">
    <name type="scientific">Halalkalibacter hemicellulosilyticusJCM 9152</name>
    <dbReference type="NCBI Taxonomy" id="1236971"/>
    <lineage>
        <taxon>Bacteria</taxon>
        <taxon>Bacillati</taxon>
        <taxon>Bacillota</taxon>
        <taxon>Bacilli</taxon>
        <taxon>Bacillales</taxon>
        <taxon>Bacillaceae</taxon>
        <taxon>Halalkalibacter</taxon>
    </lineage>
</organism>
<keyword evidence="2" id="KW-1185">Reference proteome</keyword>
<dbReference type="Proteomes" id="UP000018895">
    <property type="component" value="Unassembled WGS sequence"/>
</dbReference>
<comment type="caution">
    <text evidence="1">The sequence shown here is derived from an EMBL/GenBank/DDBJ whole genome shotgun (WGS) entry which is preliminary data.</text>
</comment>
<dbReference type="InterPro" id="IPR054224">
    <property type="entry name" value="DUF6944"/>
</dbReference>
<name>W4QIC4_9BACI</name>